<evidence type="ECO:0000313" key="2">
    <source>
        <dbReference type="EMBL" id="CAG06159.1"/>
    </source>
</evidence>
<gene>
    <name evidence="2" type="ORF">GSTENG00026410001</name>
</gene>
<reference evidence="2" key="1">
    <citation type="journal article" date="2004" name="Nature">
        <title>Genome duplication in the teleost fish Tetraodon nigroviridis reveals the early vertebrate proto-karyotype.</title>
        <authorList>
            <person name="Jaillon O."/>
            <person name="Aury J.-M."/>
            <person name="Brunet F."/>
            <person name="Petit J.-L."/>
            <person name="Stange-Thomann N."/>
            <person name="Mauceli E."/>
            <person name="Bouneau L."/>
            <person name="Fischer C."/>
            <person name="Ozouf-Costaz C."/>
            <person name="Bernot A."/>
            <person name="Nicaud S."/>
            <person name="Jaffe D."/>
            <person name="Fisher S."/>
            <person name="Lutfalla G."/>
            <person name="Dossat C."/>
            <person name="Segurens B."/>
            <person name="Dasilva C."/>
            <person name="Salanoubat M."/>
            <person name="Levy M."/>
            <person name="Boudet N."/>
            <person name="Castellano S."/>
            <person name="Anthouard V."/>
            <person name="Jubin C."/>
            <person name="Castelli V."/>
            <person name="Katinka M."/>
            <person name="Vacherie B."/>
            <person name="Biemont C."/>
            <person name="Skalli Z."/>
            <person name="Cattolico L."/>
            <person name="Poulain J."/>
            <person name="De Berardinis V."/>
            <person name="Cruaud C."/>
            <person name="Duprat S."/>
            <person name="Brottier P."/>
            <person name="Coutanceau J.-P."/>
            <person name="Gouzy J."/>
            <person name="Parra G."/>
            <person name="Lardier G."/>
            <person name="Chapple C."/>
            <person name="McKernan K.J."/>
            <person name="McEwan P."/>
            <person name="Bosak S."/>
            <person name="Kellis M."/>
            <person name="Volff J.-N."/>
            <person name="Guigo R."/>
            <person name="Zody M.C."/>
            <person name="Mesirov J."/>
            <person name="Lindblad-Toh K."/>
            <person name="Birren B."/>
            <person name="Nusbaum C."/>
            <person name="Kahn D."/>
            <person name="Robinson-Rechavi M."/>
            <person name="Laudet V."/>
            <person name="Schachter V."/>
            <person name="Quetier F."/>
            <person name="Saurin W."/>
            <person name="Scarpelli C."/>
            <person name="Wincker P."/>
            <person name="Lander E.S."/>
            <person name="Weissenbach J."/>
            <person name="Roest Crollius H."/>
        </authorList>
    </citation>
    <scope>NUCLEOTIDE SEQUENCE [LARGE SCALE GENOMIC DNA]</scope>
</reference>
<dbReference type="KEGG" id="tng:GSTEN00026410G001"/>
<organism evidence="2">
    <name type="scientific">Tetraodon nigroviridis</name>
    <name type="common">Spotted green pufferfish</name>
    <name type="synonym">Chelonodon nigroviridis</name>
    <dbReference type="NCBI Taxonomy" id="99883"/>
    <lineage>
        <taxon>Eukaryota</taxon>
        <taxon>Metazoa</taxon>
        <taxon>Chordata</taxon>
        <taxon>Craniata</taxon>
        <taxon>Vertebrata</taxon>
        <taxon>Euteleostomi</taxon>
        <taxon>Actinopterygii</taxon>
        <taxon>Neopterygii</taxon>
        <taxon>Teleostei</taxon>
        <taxon>Neoteleostei</taxon>
        <taxon>Acanthomorphata</taxon>
        <taxon>Eupercaria</taxon>
        <taxon>Tetraodontiformes</taxon>
        <taxon>Tetradontoidea</taxon>
        <taxon>Tetraodontidae</taxon>
        <taxon>Tetraodon</taxon>
    </lineage>
</organism>
<accession>Q4RZM3</accession>
<feature type="region of interest" description="Disordered" evidence="1">
    <location>
        <begin position="110"/>
        <end position="149"/>
    </location>
</feature>
<dbReference type="AlphaFoldDB" id="Q4RZM3"/>
<name>Q4RZM3_TETNG</name>
<proteinExistence type="predicted"/>
<evidence type="ECO:0000256" key="1">
    <source>
        <dbReference type="SAM" id="MobiDB-lite"/>
    </source>
</evidence>
<reference evidence="2" key="2">
    <citation type="submission" date="2004-02" db="EMBL/GenBank/DDBJ databases">
        <authorList>
            <consortium name="Genoscope"/>
            <consortium name="Whitehead Institute Centre for Genome Research"/>
        </authorList>
    </citation>
    <scope>NUCLEOTIDE SEQUENCE</scope>
</reference>
<dbReference type="EMBL" id="CAAE01014786">
    <property type="protein sequence ID" value="CAG06159.1"/>
    <property type="molecule type" value="Genomic_DNA"/>
</dbReference>
<comment type="caution">
    <text evidence="2">The sequence shown here is derived from an EMBL/GenBank/DDBJ whole genome shotgun (WGS) entry which is preliminary data.</text>
</comment>
<protein>
    <submittedName>
        <fullName evidence="2">(spotted green pufferfish) hypothetical protein</fullName>
    </submittedName>
</protein>
<sequence>MFTEAAGTTTSHCRSNEIAPLRPLIAVSATKQVHFGVQLPGSLSVLNHPSSPGLLLRLSPHSGMCDDRGFWVGVHHPHLVSRMLLSLQRVAGTPTLRSQALLCNRHHSTDSFSGGGVSREPGQHPRRLIPAEPSFPANSADGANGSKRRHLETSGLGCLCAQQGWPYTHTQAYQGDRTAGRSPI</sequence>